<evidence type="ECO:0000259" key="7">
    <source>
        <dbReference type="Pfam" id="PF14322"/>
    </source>
</evidence>
<keyword evidence="5" id="KW-0998">Cell outer membrane</keyword>
<evidence type="ECO:0000313" key="8">
    <source>
        <dbReference type="EMBL" id="TCD28557.1"/>
    </source>
</evidence>
<evidence type="ECO:0000256" key="3">
    <source>
        <dbReference type="ARBA" id="ARBA00022729"/>
    </source>
</evidence>
<dbReference type="Proteomes" id="UP000293925">
    <property type="component" value="Unassembled WGS sequence"/>
</dbReference>
<keyword evidence="9" id="KW-1185">Reference proteome</keyword>
<dbReference type="OrthoDB" id="5694214at2"/>
<dbReference type="AlphaFoldDB" id="A0A4V6N6L2"/>
<dbReference type="GO" id="GO:0009279">
    <property type="term" value="C:cell outer membrane"/>
    <property type="evidence" value="ECO:0007669"/>
    <property type="project" value="UniProtKB-SubCell"/>
</dbReference>
<dbReference type="InterPro" id="IPR011990">
    <property type="entry name" value="TPR-like_helical_dom_sf"/>
</dbReference>
<dbReference type="Gene3D" id="1.25.40.390">
    <property type="match status" value="1"/>
</dbReference>
<protein>
    <submittedName>
        <fullName evidence="8">RagB/SusD family nutrient uptake outer membrane protein</fullName>
    </submittedName>
</protein>
<comment type="caution">
    <text evidence="8">The sequence shown here is derived from an EMBL/GenBank/DDBJ whole genome shotgun (WGS) entry which is preliminary data.</text>
</comment>
<dbReference type="InterPro" id="IPR033985">
    <property type="entry name" value="SusD-like_N"/>
</dbReference>
<evidence type="ECO:0000256" key="2">
    <source>
        <dbReference type="ARBA" id="ARBA00006275"/>
    </source>
</evidence>
<organism evidence="8 9">
    <name type="scientific">Pedobacter psychrodurus</name>
    <dbReference type="NCBI Taxonomy" id="2530456"/>
    <lineage>
        <taxon>Bacteria</taxon>
        <taxon>Pseudomonadati</taxon>
        <taxon>Bacteroidota</taxon>
        <taxon>Sphingobacteriia</taxon>
        <taxon>Sphingobacteriales</taxon>
        <taxon>Sphingobacteriaceae</taxon>
        <taxon>Pedobacter</taxon>
    </lineage>
</organism>
<evidence type="ECO:0000256" key="4">
    <source>
        <dbReference type="ARBA" id="ARBA00023136"/>
    </source>
</evidence>
<proteinExistence type="inferred from homology"/>
<sequence length="569" mass="63353">MMKNISTKYILIGASALILSITGCKKFTDEYNPANRTAEGYYDKFSGFEDLSKSNYATLRGIVNFPTFFNLGTDTYSTANINDNNGENLYNINLNSQNGSAGSLYGQLYSAINIANNTIYWATQVTDGNAATVNTRVAEAKALRAFYYYYLAETFGDVPLVITRTTAPTLAYTRTPEKDIYDQVIKDLNEAIAVLPATTPDFGRATKGFAQHLLAKVYLTRGYKSYGGGNADFTQAAALAEAVIGSGTYALKTKFSDLFDPTVPNYQSNNEVIFSVQYSTNVLFNGGGNTLQQWFLWDVQNAALLGRSVFYGKTNNAIAPVPYFFSLFNKNSDSRYQATVYDAVLAQVAGSFNGKTYAVGDTLIYYPIVPFTAAQKALRKYIVINPDEYRTSPFLNGVRNYPQFKKFRDPFVSGYVDNGGARDTYVFRLAETYLLAAEAYVKLNNQAKALTYMNVLRTRAAKTGTNPVTGVLYATEMQYAGTVTLDAILEERARELVGEEFRWYELKRMYESVGNLSTNKLLTRPILYNDELKAAEAGRTILDAKFLLRPIPQREIDLNRGSFPQNPGY</sequence>
<comment type="similarity">
    <text evidence="2">Belongs to the SusD family.</text>
</comment>
<dbReference type="EMBL" id="SJSO01000003">
    <property type="protein sequence ID" value="TCD28557.1"/>
    <property type="molecule type" value="Genomic_DNA"/>
</dbReference>
<evidence type="ECO:0000313" key="9">
    <source>
        <dbReference type="Proteomes" id="UP000293925"/>
    </source>
</evidence>
<dbReference type="InterPro" id="IPR012944">
    <property type="entry name" value="SusD_RagB_dom"/>
</dbReference>
<dbReference type="CDD" id="cd08977">
    <property type="entry name" value="SusD"/>
    <property type="match status" value="1"/>
</dbReference>
<feature type="domain" description="SusD-like N-terminal" evidence="7">
    <location>
        <begin position="78"/>
        <end position="219"/>
    </location>
</feature>
<dbReference type="SUPFAM" id="SSF48452">
    <property type="entry name" value="TPR-like"/>
    <property type="match status" value="1"/>
</dbReference>
<dbReference type="Pfam" id="PF07980">
    <property type="entry name" value="SusD_RagB"/>
    <property type="match status" value="1"/>
</dbReference>
<comment type="subcellular location">
    <subcellularLocation>
        <location evidence="1">Cell outer membrane</location>
    </subcellularLocation>
</comment>
<evidence type="ECO:0000256" key="5">
    <source>
        <dbReference type="ARBA" id="ARBA00023237"/>
    </source>
</evidence>
<keyword evidence="4" id="KW-0472">Membrane</keyword>
<gene>
    <name evidence="8" type="ORF">EZ456_03975</name>
</gene>
<evidence type="ECO:0000256" key="1">
    <source>
        <dbReference type="ARBA" id="ARBA00004442"/>
    </source>
</evidence>
<dbReference type="Pfam" id="PF14322">
    <property type="entry name" value="SusD-like_3"/>
    <property type="match status" value="1"/>
</dbReference>
<keyword evidence="3" id="KW-0732">Signal</keyword>
<name>A0A4V6N6L2_9SPHI</name>
<accession>A0A4V6N6L2</accession>
<feature type="domain" description="RagB/SusD" evidence="6">
    <location>
        <begin position="323"/>
        <end position="569"/>
    </location>
</feature>
<reference evidence="8 9" key="1">
    <citation type="submission" date="2019-02" db="EMBL/GenBank/DDBJ databases">
        <title>Pedobacter sp. RP-3-21 sp. nov., isolated from Arctic soil.</title>
        <authorList>
            <person name="Dahal R.H."/>
        </authorList>
    </citation>
    <scope>NUCLEOTIDE SEQUENCE [LARGE SCALE GENOMIC DNA]</scope>
    <source>
        <strain evidence="8 9">RP-3-21</strain>
    </source>
</reference>
<evidence type="ECO:0000259" key="6">
    <source>
        <dbReference type="Pfam" id="PF07980"/>
    </source>
</evidence>
<dbReference type="PROSITE" id="PS51257">
    <property type="entry name" value="PROKAR_LIPOPROTEIN"/>
    <property type="match status" value="1"/>
</dbReference>